<feature type="region of interest" description="Disordered" evidence="1">
    <location>
        <begin position="1"/>
        <end position="51"/>
    </location>
</feature>
<dbReference type="EMBL" id="JACDQQ010000146">
    <property type="protein sequence ID" value="MBA0083637.1"/>
    <property type="molecule type" value="Genomic_DNA"/>
</dbReference>
<comment type="caution">
    <text evidence="2">The sequence shown here is derived from an EMBL/GenBank/DDBJ whole genome shotgun (WGS) entry which is preliminary data.</text>
</comment>
<dbReference type="AlphaFoldDB" id="A0A7V8NM43"/>
<reference evidence="2" key="1">
    <citation type="submission" date="2020-06" db="EMBL/GenBank/DDBJ databases">
        <title>Legume-microbial interactions unlock mineral nutrients during tropical forest succession.</title>
        <authorList>
            <person name="Epihov D.Z."/>
        </authorList>
    </citation>
    <scope>NUCLEOTIDE SEQUENCE [LARGE SCALE GENOMIC DNA]</scope>
    <source>
        <strain evidence="2">Pan2503</strain>
    </source>
</reference>
<evidence type="ECO:0000313" key="3">
    <source>
        <dbReference type="Proteomes" id="UP000567293"/>
    </source>
</evidence>
<evidence type="ECO:0000313" key="2">
    <source>
        <dbReference type="EMBL" id="MBA0083637.1"/>
    </source>
</evidence>
<accession>A0A7V8NM43</accession>
<evidence type="ECO:0000256" key="1">
    <source>
        <dbReference type="SAM" id="MobiDB-lite"/>
    </source>
</evidence>
<organism evidence="2 3">
    <name type="scientific">Candidatus Acidiferrum panamense</name>
    <dbReference type="NCBI Taxonomy" id="2741543"/>
    <lineage>
        <taxon>Bacteria</taxon>
        <taxon>Pseudomonadati</taxon>
        <taxon>Acidobacteriota</taxon>
        <taxon>Terriglobia</taxon>
        <taxon>Candidatus Acidiferrales</taxon>
        <taxon>Candidatus Acidiferrum</taxon>
    </lineage>
</organism>
<name>A0A7V8NM43_9BACT</name>
<keyword evidence="3" id="KW-1185">Reference proteome</keyword>
<gene>
    <name evidence="2" type="ORF">HRJ53_01440</name>
</gene>
<dbReference type="Proteomes" id="UP000567293">
    <property type="component" value="Unassembled WGS sequence"/>
</dbReference>
<feature type="compositionally biased region" description="Basic and acidic residues" evidence="1">
    <location>
        <begin position="29"/>
        <end position="51"/>
    </location>
</feature>
<protein>
    <submittedName>
        <fullName evidence="2">Uncharacterized protein</fullName>
    </submittedName>
</protein>
<feature type="non-terminal residue" evidence="2">
    <location>
        <position position="1"/>
    </location>
</feature>
<feature type="non-terminal residue" evidence="2">
    <location>
        <position position="429"/>
    </location>
</feature>
<sequence>DRIGQGLSPFAGNQAEYVDFGGGPPHRPGAPEKKYPIPKEPPKRLDQDKPTKYTLDELYGALLKFDAEGKPERVKQVQELISREQARLMSEDPSATAAFEESGINPYGVTRPHQILAQGVEQLAGMPVDTLENIANLGLAARGVYNKEILGQPSEEAFPELLGGTPGGSEWMRTTTPGLSGASPQNLGEKIGVTLPSALIGPKRGLVDIGKDLAGTVLPTTVAHEVQQHGGGAAGQTGGALATVAAQAAAGRYGHPVMRRVMGGGEGAAAELARQRAAGITEPSPSTLTGGTGMLATEQALSTVPGADLMAHQRAQRRTAGVERKVSELAESHLPPPTAEQTVARLKGETQPGSQVPSAEKVGEGAKQGAEAYKRHVQQVAEKLYGSMEDPKSPNYIPPLTSIPTTNTMRVIKEFKRDYKNDPAVMSYL</sequence>
<proteinExistence type="predicted"/>